<sequence length="206" mass="23849">MMLRNAKKEDIPFIIDGILEIEKTENSNSYNNLFGTESEETKIILSAFFNDEENFDTELSLNSFAVAEIDGEIAGCCSKIFTNQDYYRNKGELFPIHLSSDVLKIFMNNAQTLPDSRAISENKSFVEYIFVSKFFRKKGVAEALIQKSIEKINSEKVYINVFSTNDYAIEYYRKLGFEKFKEVKIDENPPRFYPSAEKLIMVKKIN</sequence>
<dbReference type="SUPFAM" id="SSF55729">
    <property type="entry name" value="Acyl-CoA N-acyltransferases (Nat)"/>
    <property type="match status" value="1"/>
</dbReference>
<keyword evidence="3" id="KW-1185">Reference proteome</keyword>
<gene>
    <name evidence="2" type="ORF">SAMN05421847_1123</name>
</gene>
<protein>
    <submittedName>
        <fullName evidence="2">Acetyltransferase (GNAT) family protein</fullName>
    </submittedName>
</protein>
<dbReference type="PROSITE" id="PS51186">
    <property type="entry name" value="GNAT"/>
    <property type="match status" value="1"/>
</dbReference>
<dbReference type="Proteomes" id="UP000236738">
    <property type="component" value="Unassembled WGS sequence"/>
</dbReference>
<keyword evidence="2" id="KW-0808">Transferase</keyword>
<dbReference type="GO" id="GO:0016747">
    <property type="term" value="F:acyltransferase activity, transferring groups other than amino-acyl groups"/>
    <property type="evidence" value="ECO:0007669"/>
    <property type="project" value="InterPro"/>
</dbReference>
<dbReference type="AlphaFoldDB" id="A0A1H5W840"/>
<organism evidence="2 3">
    <name type="scientific">Halpernia humi</name>
    <dbReference type="NCBI Taxonomy" id="493375"/>
    <lineage>
        <taxon>Bacteria</taxon>
        <taxon>Pseudomonadati</taxon>
        <taxon>Bacteroidota</taxon>
        <taxon>Flavobacteriia</taxon>
        <taxon>Flavobacteriales</taxon>
        <taxon>Weeksellaceae</taxon>
        <taxon>Chryseobacterium group</taxon>
        <taxon>Halpernia</taxon>
    </lineage>
</organism>
<name>A0A1H5W840_9FLAO</name>
<evidence type="ECO:0000259" key="1">
    <source>
        <dbReference type="PROSITE" id="PS51186"/>
    </source>
</evidence>
<dbReference type="InterPro" id="IPR052829">
    <property type="entry name" value="N-acetyltransferase_domain"/>
</dbReference>
<reference evidence="3" key="1">
    <citation type="submission" date="2016-10" db="EMBL/GenBank/DDBJ databases">
        <authorList>
            <person name="Varghese N."/>
            <person name="Submissions S."/>
        </authorList>
    </citation>
    <scope>NUCLEOTIDE SEQUENCE [LARGE SCALE GENOMIC DNA]</scope>
    <source>
        <strain evidence="3">DSM 21580</strain>
    </source>
</reference>
<dbReference type="PANTHER" id="PTHR43259:SF1">
    <property type="entry name" value="N-ACETYLTRANSFERASE DOMAIN-CONTAINING PROTEIN"/>
    <property type="match status" value="1"/>
</dbReference>
<dbReference type="InterPro" id="IPR016181">
    <property type="entry name" value="Acyl_CoA_acyltransferase"/>
</dbReference>
<dbReference type="Pfam" id="PF00583">
    <property type="entry name" value="Acetyltransf_1"/>
    <property type="match status" value="1"/>
</dbReference>
<dbReference type="OrthoDB" id="1251933at2"/>
<proteinExistence type="predicted"/>
<dbReference type="Gene3D" id="3.40.630.30">
    <property type="match status" value="1"/>
</dbReference>
<evidence type="ECO:0000313" key="3">
    <source>
        <dbReference type="Proteomes" id="UP000236738"/>
    </source>
</evidence>
<dbReference type="PANTHER" id="PTHR43259">
    <property type="entry name" value="SPT10P"/>
    <property type="match status" value="1"/>
</dbReference>
<evidence type="ECO:0000313" key="2">
    <source>
        <dbReference type="EMBL" id="SEF95416.1"/>
    </source>
</evidence>
<dbReference type="EMBL" id="FNUS01000002">
    <property type="protein sequence ID" value="SEF95416.1"/>
    <property type="molecule type" value="Genomic_DNA"/>
</dbReference>
<dbReference type="InterPro" id="IPR000182">
    <property type="entry name" value="GNAT_dom"/>
</dbReference>
<accession>A0A1H5W840</accession>
<dbReference type="RefSeq" id="WP_103913128.1">
    <property type="nucleotide sequence ID" value="NZ_FNUS01000002.1"/>
</dbReference>
<feature type="domain" description="N-acetyltransferase" evidence="1">
    <location>
        <begin position="1"/>
        <end position="206"/>
    </location>
</feature>